<evidence type="ECO:0000256" key="1">
    <source>
        <dbReference type="PROSITE-ProRule" id="PRU00708"/>
    </source>
</evidence>
<feature type="compositionally biased region" description="Low complexity" evidence="2">
    <location>
        <begin position="139"/>
        <end position="150"/>
    </location>
</feature>
<keyword evidence="4" id="KW-1185">Reference proteome</keyword>
<feature type="repeat" description="PPR" evidence="1">
    <location>
        <begin position="526"/>
        <end position="560"/>
    </location>
</feature>
<name>A0A8H6CC33_9LECA</name>
<dbReference type="InterPro" id="IPR002885">
    <property type="entry name" value="PPR_rpt"/>
</dbReference>
<sequence length="1065" mass="120987">MIERAVGWLHTGERAVLRGSKKHSRNRRHLHSAFWSHGAGNIDLPSWWMLFLQKSGSAQESCSSKRHGIPTVALSSGLQEIFLDFLYPVHTLALIRRLKRSTKAQHHAAQNIKHCSRSYTSIAADLINGAKAVRTATGAQAQDASARSSSETPQPGDAIRRGINEMLDSKDQTWIYDELWQSYQALLEMSQSLTPQELIRMLRSLGASKRTIDVERAVALFDSIPVTQRRAIHYSYAVSAALSLKDLDTAIDIHREALARISGSIGTAALLRYTVQHEKWQLAIDTWHAYWVNKLHYYTRPDIWTGVNALSLPDLMEKAISAANFAISTAESSSQHENAVAARDFALELIRQTLCIQNTNFDIHNHWRLVQKARTLDASDMTTQTMALEQLLSINSREHGHRALNLYRILRKESAFLPSTDLLSLVTSKLVAEKSSLGMFMIIEDWRTYHQKLPAGIAINVANVLAQLGQLEPLQNLFHDFCSTYGRPTRKWWYNILLFVHNRRADPEGVVRAFNDLQKDFHFKPTVRAWNYVIGTFSRIGDVDGALTWFNKLLESELRPDSRTYFLLMSLYAKRGDWETVHEFHQQSKIDGNKTTMLMVDSIVLANINDERLAEAEQLVKEALHMDLEGSRTFMWTILLNAYALRREVEKVSVLHKQMQAAGVASNGMTYAALMTSLTIAKMPQAAYKILDTVMPRAKMKRTSLHYAIVMGGYLANKNYGKIFELYKDMLTRNLSPTMSTQNILLRAAASVDKAKQGYDEDPENRTELGRAQQTFEQTISNLDPMELAASEPRKFVGPNPLNESFSSTYFEYLIFLYGRDAAFAKVTELYERYISTSARFSNRDVEASPPIRLLSALMIAHIRAGDHEEVERCWFLALDKSEKLACRARAVTSEPGWVLHSRRLVMNVPLRHYIISLAEQGRIDDLISTIKQLHSSGFALNSPNWNLYIQHLAQSPESRHQLLAFELCERELISNWPGWDTLGDPTYVKVKLRAMMRDTLLLPNQKMPAYLTLVHLAAVYLQAKQGIRLTPPWRFVRVAPKTVDALSNMPRMADTYQITLLRGG</sequence>
<protein>
    <submittedName>
        <fullName evidence="3">Uncharacterized protein</fullName>
    </submittedName>
</protein>
<dbReference type="InterPro" id="IPR011990">
    <property type="entry name" value="TPR-like_helical_dom_sf"/>
</dbReference>
<dbReference type="Proteomes" id="UP000593566">
    <property type="component" value="Unassembled WGS sequence"/>
</dbReference>
<dbReference type="NCBIfam" id="TIGR00756">
    <property type="entry name" value="PPR"/>
    <property type="match status" value="3"/>
</dbReference>
<dbReference type="EMBL" id="JACCJB010000016">
    <property type="protein sequence ID" value="KAF6220583.1"/>
    <property type="molecule type" value="Genomic_DNA"/>
</dbReference>
<dbReference type="SUPFAM" id="SSF48452">
    <property type="entry name" value="TPR-like"/>
    <property type="match status" value="1"/>
</dbReference>
<dbReference type="PANTHER" id="PTHR47934">
    <property type="entry name" value="PENTATRICOPEPTIDE REPEAT-CONTAINING PROTEIN PET309, MITOCHONDRIAL"/>
    <property type="match status" value="1"/>
</dbReference>
<dbReference type="GeneID" id="59331428"/>
<evidence type="ECO:0000256" key="2">
    <source>
        <dbReference type="SAM" id="MobiDB-lite"/>
    </source>
</evidence>
<proteinExistence type="predicted"/>
<dbReference type="RefSeq" id="XP_037150018.1">
    <property type="nucleotide sequence ID" value="XM_037293940.1"/>
</dbReference>
<dbReference type="PROSITE" id="PS51375">
    <property type="entry name" value="PPR"/>
    <property type="match status" value="2"/>
</dbReference>
<feature type="repeat" description="PPR" evidence="1">
    <location>
        <begin position="703"/>
        <end position="737"/>
    </location>
</feature>
<feature type="region of interest" description="Disordered" evidence="2">
    <location>
        <begin position="138"/>
        <end position="157"/>
    </location>
</feature>
<reference evidence="3 4" key="1">
    <citation type="journal article" date="2020" name="Genomics">
        <title>Complete, high-quality genomes from long-read metagenomic sequencing of two wolf lichen thalli reveals enigmatic genome architecture.</title>
        <authorList>
            <person name="McKenzie S.K."/>
            <person name="Walston R.F."/>
            <person name="Allen J.L."/>
        </authorList>
    </citation>
    <scope>NUCLEOTIDE SEQUENCE [LARGE SCALE GENOMIC DNA]</scope>
    <source>
        <strain evidence="3">WasteWater1</strain>
    </source>
</reference>
<evidence type="ECO:0000313" key="4">
    <source>
        <dbReference type="Proteomes" id="UP000593566"/>
    </source>
</evidence>
<dbReference type="InterPro" id="IPR051114">
    <property type="entry name" value="Mito_RNA_Proc_CCM1"/>
</dbReference>
<dbReference type="GO" id="GO:0006396">
    <property type="term" value="P:RNA processing"/>
    <property type="evidence" value="ECO:0007669"/>
    <property type="project" value="TreeGrafter"/>
</dbReference>
<evidence type="ECO:0000313" key="3">
    <source>
        <dbReference type="EMBL" id="KAF6220583.1"/>
    </source>
</evidence>
<dbReference type="GO" id="GO:0003729">
    <property type="term" value="F:mRNA binding"/>
    <property type="evidence" value="ECO:0007669"/>
    <property type="project" value="TreeGrafter"/>
</dbReference>
<dbReference type="GO" id="GO:0007005">
    <property type="term" value="P:mitochondrion organization"/>
    <property type="evidence" value="ECO:0007669"/>
    <property type="project" value="TreeGrafter"/>
</dbReference>
<accession>A0A8H6CC33</accession>
<dbReference type="Gene3D" id="1.25.40.10">
    <property type="entry name" value="Tetratricopeptide repeat domain"/>
    <property type="match status" value="2"/>
</dbReference>
<dbReference type="Pfam" id="PF01535">
    <property type="entry name" value="PPR"/>
    <property type="match status" value="3"/>
</dbReference>
<comment type="caution">
    <text evidence="3">The sequence shown here is derived from an EMBL/GenBank/DDBJ whole genome shotgun (WGS) entry which is preliminary data.</text>
</comment>
<organism evidence="3 4">
    <name type="scientific">Letharia lupina</name>
    <dbReference type="NCBI Taxonomy" id="560253"/>
    <lineage>
        <taxon>Eukaryota</taxon>
        <taxon>Fungi</taxon>
        <taxon>Dikarya</taxon>
        <taxon>Ascomycota</taxon>
        <taxon>Pezizomycotina</taxon>
        <taxon>Lecanoromycetes</taxon>
        <taxon>OSLEUM clade</taxon>
        <taxon>Lecanoromycetidae</taxon>
        <taxon>Lecanorales</taxon>
        <taxon>Lecanorineae</taxon>
        <taxon>Parmeliaceae</taxon>
        <taxon>Letharia</taxon>
    </lineage>
</organism>
<dbReference type="GO" id="GO:0005739">
    <property type="term" value="C:mitochondrion"/>
    <property type="evidence" value="ECO:0007669"/>
    <property type="project" value="TreeGrafter"/>
</dbReference>
<dbReference type="AlphaFoldDB" id="A0A8H6CC33"/>
<dbReference type="PANTHER" id="PTHR47934:SF6">
    <property type="entry name" value="MITOCHONDRIAL GROUP I INTRON SPLICING FACTOR CCM1-RELATED"/>
    <property type="match status" value="1"/>
</dbReference>
<gene>
    <name evidence="3" type="ORF">HO133_003016</name>
</gene>